<dbReference type="GO" id="GO:0005814">
    <property type="term" value="C:centriole"/>
    <property type="evidence" value="ECO:0007669"/>
    <property type="project" value="UniProtKB-SubCell"/>
</dbReference>
<feature type="compositionally biased region" description="Acidic residues" evidence="11">
    <location>
        <begin position="188"/>
        <end position="207"/>
    </location>
</feature>
<dbReference type="PANTHER" id="PTHR31539">
    <property type="entry name" value="CENTROSOMAL PROTEIN OF 19K CEP19"/>
    <property type="match status" value="1"/>
</dbReference>
<evidence type="ECO:0000256" key="6">
    <source>
        <dbReference type="ARBA" id="ARBA00022490"/>
    </source>
</evidence>
<protein>
    <recommendedName>
        <fullName evidence="5">Centrosomal protein of 19 kDa</fullName>
    </recommendedName>
</protein>
<evidence type="ECO:0000256" key="5">
    <source>
        <dbReference type="ARBA" id="ARBA00022015"/>
    </source>
</evidence>
<sequence length="215" mass="24146">MSDMTVGDVCPKRFGLNYDPPSIILEYLQVSTGKLFHRRIGLRRLRANSDPARVAEKLRQKNKALLAEDRVSFEQIVSLVSRLQEGPLKREAAQGDKAKARKGMDDRIDNKAGGDNRNENIDNKASGDDRFDDNVGNVGNVDYHKMNLNKLSPEEVLKHKAKMDIAFFQNQKKPGDPGYVYDKQVDFQTDEQMDNDWDSEEDLDDSAGADSSPGA</sequence>
<evidence type="ECO:0000256" key="1">
    <source>
        <dbReference type="ARBA" id="ARBA00004114"/>
    </source>
</evidence>
<keyword evidence="8" id="KW-0969">Cilium</keyword>
<keyword evidence="10" id="KW-0966">Cell projection</keyword>
<dbReference type="EMBL" id="HBGE01021531">
    <property type="protein sequence ID" value="CAD9112150.1"/>
    <property type="molecule type" value="Transcribed_RNA"/>
</dbReference>
<proteinExistence type="inferred from homology"/>
<keyword evidence="9" id="KW-0206">Cytoskeleton</keyword>
<dbReference type="GO" id="GO:0000922">
    <property type="term" value="C:spindle pole"/>
    <property type="evidence" value="ECO:0007669"/>
    <property type="project" value="TreeGrafter"/>
</dbReference>
<accession>A0A7S1LUL0</accession>
<dbReference type="AlphaFoldDB" id="A0A7S1LUL0"/>
<dbReference type="GO" id="GO:0036064">
    <property type="term" value="C:ciliary basal body"/>
    <property type="evidence" value="ECO:0007669"/>
    <property type="project" value="TreeGrafter"/>
</dbReference>
<evidence type="ECO:0000256" key="2">
    <source>
        <dbReference type="ARBA" id="ARBA00004120"/>
    </source>
</evidence>
<evidence type="ECO:0000256" key="9">
    <source>
        <dbReference type="ARBA" id="ARBA00023212"/>
    </source>
</evidence>
<evidence type="ECO:0000256" key="7">
    <source>
        <dbReference type="ARBA" id="ARBA00022794"/>
    </source>
</evidence>
<name>A0A7S1LUL0_ALECA</name>
<reference evidence="12" key="1">
    <citation type="submission" date="2021-01" db="EMBL/GenBank/DDBJ databases">
        <authorList>
            <person name="Corre E."/>
            <person name="Pelletier E."/>
            <person name="Niang G."/>
            <person name="Scheremetjew M."/>
            <person name="Finn R."/>
            <person name="Kale V."/>
            <person name="Holt S."/>
            <person name="Cochrane G."/>
            <person name="Meng A."/>
            <person name="Brown T."/>
            <person name="Cohen L."/>
        </authorList>
    </citation>
    <scope>NUCLEOTIDE SEQUENCE</scope>
    <source>
        <strain evidence="12">OF101</strain>
    </source>
</reference>
<evidence type="ECO:0000256" key="10">
    <source>
        <dbReference type="ARBA" id="ARBA00023273"/>
    </source>
</evidence>
<evidence type="ECO:0000256" key="4">
    <source>
        <dbReference type="ARBA" id="ARBA00009371"/>
    </source>
</evidence>
<evidence type="ECO:0000313" key="12">
    <source>
        <dbReference type="EMBL" id="CAD9112150.1"/>
    </source>
</evidence>
<organism evidence="12">
    <name type="scientific">Alexandrium catenella</name>
    <name type="common">Red tide dinoflagellate</name>
    <name type="synonym">Gonyaulax catenella</name>
    <dbReference type="NCBI Taxonomy" id="2925"/>
    <lineage>
        <taxon>Eukaryota</taxon>
        <taxon>Sar</taxon>
        <taxon>Alveolata</taxon>
        <taxon>Dinophyceae</taxon>
        <taxon>Gonyaulacales</taxon>
        <taxon>Pyrocystaceae</taxon>
        <taxon>Alexandrium</taxon>
    </lineage>
</organism>
<keyword evidence="6" id="KW-0963">Cytoplasm</keyword>
<comment type="subcellular location">
    <subcellularLocation>
        <location evidence="2">Cytoplasm</location>
        <location evidence="2">Cytoskeleton</location>
        <location evidence="2">Cilium basal body</location>
    </subcellularLocation>
    <subcellularLocation>
        <location evidence="1">Cytoplasm</location>
        <location evidence="1">Cytoskeleton</location>
        <location evidence="1">Microtubule organizing center</location>
        <location evidence="1">Centrosome</location>
        <location evidence="1">Centriole</location>
    </subcellularLocation>
    <subcellularLocation>
        <location evidence="3">Cytoplasm</location>
        <location evidence="3">Cytoskeleton</location>
        <location evidence="3">Spindle</location>
    </subcellularLocation>
</comment>
<keyword evidence="7" id="KW-0970">Cilium biogenesis/degradation</keyword>
<evidence type="ECO:0000256" key="8">
    <source>
        <dbReference type="ARBA" id="ARBA00023069"/>
    </source>
</evidence>
<comment type="similarity">
    <text evidence="4">Belongs to the CEP19 family.</text>
</comment>
<dbReference type="Pfam" id="PF14933">
    <property type="entry name" value="CEP19"/>
    <property type="match status" value="1"/>
</dbReference>
<dbReference type="InterPro" id="IPR029412">
    <property type="entry name" value="CEP19"/>
</dbReference>
<feature type="region of interest" description="Disordered" evidence="11">
    <location>
        <begin position="88"/>
        <end position="133"/>
    </location>
</feature>
<evidence type="ECO:0000256" key="11">
    <source>
        <dbReference type="SAM" id="MobiDB-lite"/>
    </source>
</evidence>
<dbReference type="PANTHER" id="PTHR31539:SF1">
    <property type="entry name" value="CENTROSOMAL PROTEIN OF 19 KDA"/>
    <property type="match status" value="1"/>
</dbReference>
<dbReference type="GO" id="GO:0097712">
    <property type="term" value="P:vesicle targeting, trans-Golgi to periciliary membrane compartment"/>
    <property type="evidence" value="ECO:0007669"/>
    <property type="project" value="TreeGrafter"/>
</dbReference>
<evidence type="ECO:0000256" key="3">
    <source>
        <dbReference type="ARBA" id="ARBA00004186"/>
    </source>
</evidence>
<feature type="region of interest" description="Disordered" evidence="11">
    <location>
        <begin position="171"/>
        <end position="215"/>
    </location>
</feature>
<dbReference type="GO" id="GO:0034454">
    <property type="term" value="P:microtubule anchoring at centrosome"/>
    <property type="evidence" value="ECO:0007669"/>
    <property type="project" value="TreeGrafter"/>
</dbReference>
<gene>
    <name evidence="12" type="ORF">ACAT0790_LOCUS13000</name>
</gene>